<comment type="subunit">
    <text evidence="1">Component of the NuA4 histone acetyltransferase complex.</text>
</comment>
<feature type="compositionally biased region" description="Basic residues" evidence="2">
    <location>
        <begin position="35"/>
        <end position="52"/>
    </location>
</feature>
<dbReference type="AlphaFoldDB" id="A0AAN6PVL7"/>
<dbReference type="InterPro" id="IPR000953">
    <property type="entry name" value="Chromo/chromo_shadow_dom"/>
</dbReference>
<evidence type="ECO:0000259" key="4">
    <source>
        <dbReference type="PROSITE" id="PS50090"/>
    </source>
</evidence>
<dbReference type="InterPro" id="IPR016197">
    <property type="entry name" value="Chromo-like_dom_sf"/>
</dbReference>
<feature type="region of interest" description="Disordered" evidence="2">
    <location>
        <begin position="25"/>
        <end position="60"/>
    </location>
</feature>
<dbReference type="InterPro" id="IPR009057">
    <property type="entry name" value="Homeodomain-like_sf"/>
</dbReference>
<dbReference type="Proteomes" id="UP001305647">
    <property type="component" value="Unassembled WGS sequence"/>
</dbReference>
<dbReference type="GO" id="GO:0006338">
    <property type="term" value="P:chromatin remodeling"/>
    <property type="evidence" value="ECO:0007669"/>
    <property type="project" value="UniProtKB-ARBA"/>
</dbReference>
<evidence type="ECO:0000313" key="5">
    <source>
        <dbReference type="EMBL" id="KAK4098799.1"/>
    </source>
</evidence>
<evidence type="ECO:0000259" key="3">
    <source>
        <dbReference type="PROSITE" id="PS50013"/>
    </source>
</evidence>
<keyword evidence="6" id="KW-1185">Reference proteome</keyword>
<dbReference type="SUPFAM" id="SSF46689">
    <property type="entry name" value="Homeodomain-like"/>
    <property type="match status" value="1"/>
</dbReference>
<feature type="domain" description="Chromo" evidence="3">
    <location>
        <begin position="110"/>
        <end position="138"/>
    </location>
</feature>
<dbReference type="Pfam" id="PF13921">
    <property type="entry name" value="Myb_DNA-bind_6"/>
    <property type="match status" value="1"/>
</dbReference>
<reference evidence="5" key="1">
    <citation type="journal article" date="2023" name="Mol. Phylogenet. Evol.">
        <title>Genome-scale phylogeny and comparative genomics of the fungal order Sordariales.</title>
        <authorList>
            <person name="Hensen N."/>
            <person name="Bonometti L."/>
            <person name="Westerberg I."/>
            <person name="Brannstrom I.O."/>
            <person name="Guillou S."/>
            <person name="Cros-Aarteil S."/>
            <person name="Calhoun S."/>
            <person name="Haridas S."/>
            <person name="Kuo A."/>
            <person name="Mondo S."/>
            <person name="Pangilinan J."/>
            <person name="Riley R."/>
            <person name="LaButti K."/>
            <person name="Andreopoulos B."/>
            <person name="Lipzen A."/>
            <person name="Chen C."/>
            <person name="Yan M."/>
            <person name="Daum C."/>
            <person name="Ng V."/>
            <person name="Clum A."/>
            <person name="Steindorff A."/>
            <person name="Ohm R.A."/>
            <person name="Martin F."/>
            <person name="Silar P."/>
            <person name="Natvig D.O."/>
            <person name="Lalanne C."/>
            <person name="Gautier V."/>
            <person name="Ament-Velasquez S.L."/>
            <person name="Kruys A."/>
            <person name="Hutchinson M.I."/>
            <person name="Powell A.J."/>
            <person name="Barry K."/>
            <person name="Miller A.N."/>
            <person name="Grigoriev I.V."/>
            <person name="Debuchy R."/>
            <person name="Gladieux P."/>
            <person name="Hiltunen Thoren M."/>
            <person name="Johannesson H."/>
        </authorList>
    </citation>
    <scope>NUCLEOTIDE SEQUENCE</scope>
    <source>
        <strain evidence="5">CBS 757.83</strain>
    </source>
</reference>
<accession>A0AAN6PVL7</accession>
<dbReference type="SUPFAM" id="SSF54160">
    <property type="entry name" value="Chromo domain-like"/>
    <property type="match status" value="1"/>
</dbReference>
<dbReference type="Gene3D" id="1.10.10.60">
    <property type="entry name" value="Homeodomain-like"/>
    <property type="match status" value="1"/>
</dbReference>
<dbReference type="PROSITE" id="PS50013">
    <property type="entry name" value="CHROMO_2"/>
    <property type="match status" value="1"/>
</dbReference>
<dbReference type="InterPro" id="IPR001005">
    <property type="entry name" value="SANT/Myb"/>
</dbReference>
<name>A0AAN6PVL7_9PEZI</name>
<evidence type="ECO:0000256" key="2">
    <source>
        <dbReference type="SAM" id="MobiDB-lite"/>
    </source>
</evidence>
<sequence length="138" mass="15671">MNGSPPTFVVQFTWDPRAKYRAGYYGTENQGTTTKTHRPARQKSNRTTKCKGKPASTSKRVRYTSADDAMILQLKGQGLSWSTIAEQFPGRSARAIQVRYQTKLKTTEEWEVEEICSHRRRDDGGLELLVRWGGGEET</sequence>
<protein>
    <recommendedName>
        <fullName evidence="7">Myb-like domain-containing protein</fullName>
    </recommendedName>
</protein>
<proteinExistence type="predicted"/>
<dbReference type="CDD" id="cd00167">
    <property type="entry name" value="SANT"/>
    <property type="match status" value="1"/>
</dbReference>
<evidence type="ECO:0000313" key="6">
    <source>
        <dbReference type="Proteomes" id="UP001305647"/>
    </source>
</evidence>
<evidence type="ECO:0000256" key="1">
    <source>
        <dbReference type="ARBA" id="ARBA00011353"/>
    </source>
</evidence>
<dbReference type="EMBL" id="MU863655">
    <property type="protein sequence ID" value="KAK4098799.1"/>
    <property type="molecule type" value="Genomic_DNA"/>
</dbReference>
<evidence type="ECO:0008006" key="7">
    <source>
        <dbReference type="Google" id="ProtNLM"/>
    </source>
</evidence>
<dbReference type="CDD" id="cd00024">
    <property type="entry name" value="CD_CSD"/>
    <property type="match status" value="1"/>
</dbReference>
<feature type="domain" description="Myb-like" evidence="4">
    <location>
        <begin position="55"/>
        <end position="104"/>
    </location>
</feature>
<dbReference type="Gene3D" id="2.40.50.40">
    <property type="match status" value="1"/>
</dbReference>
<organism evidence="5 6">
    <name type="scientific">Parathielavia hyrcaniae</name>
    <dbReference type="NCBI Taxonomy" id="113614"/>
    <lineage>
        <taxon>Eukaryota</taxon>
        <taxon>Fungi</taxon>
        <taxon>Dikarya</taxon>
        <taxon>Ascomycota</taxon>
        <taxon>Pezizomycotina</taxon>
        <taxon>Sordariomycetes</taxon>
        <taxon>Sordariomycetidae</taxon>
        <taxon>Sordariales</taxon>
        <taxon>Chaetomiaceae</taxon>
        <taxon>Parathielavia</taxon>
    </lineage>
</organism>
<dbReference type="PROSITE" id="PS50090">
    <property type="entry name" value="MYB_LIKE"/>
    <property type="match status" value="1"/>
</dbReference>
<gene>
    <name evidence="5" type="ORF">N658DRAFT_431190</name>
</gene>
<comment type="caution">
    <text evidence="5">The sequence shown here is derived from an EMBL/GenBank/DDBJ whole genome shotgun (WGS) entry which is preliminary data.</text>
</comment>
<reference evidence="5" key="2">
    <citation type="submission" date="2023-05" db="EMBL/GenBank/DDBJ databases">
        <authorList>
            <consortium name="Lawrence Berkeley National Laboratory"/>
            <person name="Steindorff A."/>
            <person name="Hensen N."/>
            <person name="Bonometti L."/>
            <person name="Westerberg I."/>
            <person name="Brannstrom I.O."/>
            <person name="Guillou S."/>
            <person name="Cros-Aarteil S."/>
            <person name="Calhoun S."/>
            <person name="Haridas S."/>
            <person name="Kuo A."/>
            <person name="Mondo S."/>
            <person name="Pangilinan J."/>
            <person name="Riley R."/>
            <person name="Labutti K."/>
            <person name="Andreopoulos B."/>
            <person name="Lipzen A."/>
            <person name="Chen C."/>
            <person name="Yanf M."/>
            <person name="Daum C."/>
            <person name="Ng V."/>
            <person name="Clum A."/>
            <person name="Ohm R."/>
            <person name="Martin F."/>
            <person name="Silar P."/>
            <person name="Natvig D."/>
            <person name="Lalanne C."/>
            <person name="Gautier V."/>
            <person name="Ament-Velasquez S.L."/>
            <person name="Kruys A."/>
            <person name="Hutchinson M.I."/>
            <person name="Powell A.J."/>
            <person name="Barry K."/>
            <person name="Miller A.N."/>
            <person name="Grigoriev I.V."/>
            <person name="Debuchy R."/>
            <person name="Gladieux P."/>
            <person name="Thoren M.H."/>
            <person name="Johannesson H."/>
        </authorList>
    </citation>
    <scope>NUCLEOTIDE SEQUENCE</scope>
    <source>
        <strain evidence="5">CBS 757.83</strain>
    </source>
</reference>